<sequence>MSPASRSGLQLVGDVGGTNARFALADITGPTPRLFACESFLCADYPGVEQAIDHYLRGASAQGARPRAAAIAVAGPVTGGAAALTNGAWRVSEAALIDAGFSSARVINDYTALALSVRHLEPQDLGAIGATPPTAAEETVVVLGAGTGLGVSAAVRDGRSEAIATTEGGHIAFAPGDEIEIEILRQLTTQFGRVSLERLLSGPGLVNLRAALARIDGREPEPLTPEAIVTRATAGEDALCVESLDRFCAIYGAAAGDIALVYGARGGVYLGGGIAANIVDWLRQSAFRRRFEAKGRFVGYLEPIATQVILHPFAALLGAAQSLQPGRDASSLAMAADVP</sequence>
<evidence type="ECO:0000256" key="4">
    <source>
        <dbReference type="RuleBase" id="RU004046"/>
    </source>
</evidence>
<dbReference type="GO" id="GO:0005524">
    <property type="term" value="F:ATP binding"/>
    <property type="evidence" value="ECO:0007669"/>
    <property type="project" value="UniProtKB-UniRule"/>
</dbReference>
<dbReference type="PANTHER" id="PTHR47690:SF1">
    <property type="entry name" value="GLUCOKINASE"/>
    <property type="match status" value="1"/>
</dbReference>
<comment type="catalytic activity">
    <reaction evidence="3">
        <text>D-glucose + ATP = D-glucose 6-phosphate + ADP + H(+)</text>
        <dbReference type="Rhea" id="RHEA:17825"/>
        <dbReference type="ChEBI" id="CHEBI:4167"/>
        <dbReference type="ChEBI" id="CHEBI:15378"/>
        <dbReference type="ChEBI" id="CHEBI:30616"/>
        <dbReference type="ChEBI" id="CHEBI:61548"/>
        <dbReference type="ChEBI" id="CHEBI:456216"/>
        <dbReference type="EC" id="2.7.1.2"/>
    </reaction>
</comment>
<dbReference type="InterPro" id="IPR003836">
    <property type="entry name" value="Glucokinase"/>
</dbReference>
<keyword evidence="3" id="KW-0324">Glycolysis</keyword>
<protein>
    <recommendedName>
        <fullName evidence="3">Glucokinase</fullName>
        <ecNumber evidence="3">2.7.1.2</ecNumber>
    </recommendedName>
    <alternativeName>
        <fullName evidence="3">Glucose kinase</fullName>
    </alternativeName>
</protein>
<evidence type="ECO:0000256" key="2">
    <source>
        <dbReference type="ARBA" id="ARBA00022777"/>
    </source>
</evidence>
<dbReference type="InterPro" id="IPR043129">
    <property type="entry name" value="ATPase_NBD"/>
</dbReference>
<comment type="similarity">
    <text evidence="3 4">Belongs to the bacterial glucokinase family.</text>
</comment>
<accession>A0A328AUP7</accession>
<dbReference type="GO" id="GO:0004340">
    <property type="term" value="F:glucokinase activity"/>
    <property type="evidence" value="ECO:0007669"/>
    <property type="project" value="UniProtKB-UniRule"/>
</dbReference>
<dbReference type="AlphaFoldDB" id="A0A328AUP7"/>
<proteinExistence type="inferred from homology"/>
<dbReference type="Proteomes" id="UP000249842">
    <property type="component" value="Unassembled WGS sequence"/>
</dbReference>
<dbReference type="OrthoDB" id="9800595at2"/>
<evidence type="ECO:0000313" key="6">
    <source>
        <dbReference type="Proteomes" id="UP000249842"/>
    </source>
</evidence>
<dbReference type="HAMAP" id="MF_00524">
    <property type="entry name" value="Glucokinase"/>
    <property type="match status" value="1"/>
</dbReference>
<dbReference type="GO" id="GO:0005536">
    <property type="term" value="F:D-glucose binding"/>
    <property type="evidence" value="ECO:0007669"/>
    <property type="project" value="InterPro"/>
</dbReference>
<dbReference type="RefSeq" id="WP_111455601.1">
    <property type="nucleotide sequence ID" value="NZ_QFYP01000001.1"/>
</dbReference>
<comment type="subcellular location">
    <subcellularLocation>
        <location evidence="3">Cytoplasm</location>
    </subcellularLocation>
</comment>
<keyword evidence="3" id="KW-0067">ATP-binding</keyword>
<dbReference type="EC" id="2.7.1.2" evidence="3"/>
<dbReference type="InterPro" id="IPR050201">
    <property type="entry name" value="Bacterial_glucokinase"/>
</dbReference>
<dbReference type="SUPFAM" id="SSF53067">
    <property type="entry name" value="Actin-like ATPase domain"/>
    <property type="match status" value="1"/>
</dbReference>
<evidence type="ECO:0000256" key="1">
    <source>
        <dbReference type="ARBA" id="ARBA00022679"/>
    </source>
</evidence>
<dbReference type="CDD" id="cd24008">
    <property type="entry name" value="ASKHA_NBD_GLK"/>
    <property type="match status" value="1"/>
</dbReference>
<keyword evidence="2 3" id="KW-0418">Kinase</keyword>
<gene>
    <name evidence="3 5" type="primary">glk</name>
    <name evidence="5" type="ORF">DJ021_00135</name>
</gene>
<dbReference type="Pfam" id="PF02685">
    <property type="entry name" value="Glucokinase"/>
    <property type="match status" value="1"/>
</dbReference>
<keyword evidence="3" id="KW-0963">Cytoplasm</keyword>
<evidence type="ECO:0000313" key="5">
    <source>
        <dbReference type="EMBL" id="RAK58329.1"/>
    </source>
</evidence>
<feature type="binding site" evidence="3">
    <location>
        <begin position="13"/>
        <end position="18"/>
    </location>
    <ligand>
        <name>ATP</name>
        <dbReference type="ChEBI" id="CHEBI:30616"/>
    </ligand>
</feature>
<dbReference type="NCBIfam" id="TIGR00749">
    <property type="entry name" value="glk"/>
    <property type="match status" value="1"/>
</dbReference>
<dbReference type="PANTHER" id="PTHR47690">
    <property type="entry name" value="GLUCOKINASE"/>
    <property type="match status" value="1"/>
</dbReference>
<keyword evidence="3" id="KW-0547">Nucleotide-binding</keyword>
<dbReference type="EMBL" id="QFYP01000001">
    <property type="protein sequence ID" value="RAK58329.1"/>
    <property type="molecule type" value="Genomic_DNA"/>
</dbReference>
<dbReference type="GO" id="GO:0005829">
    <property type="term" value="C:cytosol"/>
    <property type="evidence" value="ECO:0007669"/>
    <property type="project" value="TreeGrafter"/>
</dbReference>
<dbReference type="Gene3D" id="3.40.367.20">
    <property type="match status" value="1"/>
</dbReference>
<evidence type="ECO:0000256" key="3">
    <source>
        <dbReference type="HAMAP-Rule" id="MF_00524"/>
    </source>
</evidence>
<reference evidence="6" key="1">
    <citation type="submission" date="2018-05" db="EMBL/GenBank/DDBJ databases">
        <authorList>
            <person name="Li X."/>
        </authorList>
    </citation>
    <scope>NUCLEOTIDE SEQUENCE [LARGE SCALE GENOMIC DNA]</scope>
    <source>
        <strain evidence="6">HKS-05</strain>
    </source>
</reference>
<keyword evidence="1 3" id="KW-0808">Transferase</keyword>
<name>A0A328AUP7_9CAUL</name>
<dbReference type="GO" id="GO:0006096">
    <property type="term" value="P:glycolytic process"/>
    <property type="evidence" value="ECO:0007669"/>
    <property type="project" value="UniProtKB-UniRule"/>
</dbReference>
<keyword evidence="6" id="KW-1185">Reference proteome</keyword>
<organism evidence="5 6">
    <name type="scientific">Phenylobacterium hankyongense</name>
    <dbReference type="NCBI Taxonomy" id="1813876"/>
    <lineage>
        <taxon>Bacteria</taxon>
        <taxon>Pseudomonadati</taxon>
        <taxon>Pseudomonadota</taxon>
        <taxon>Alphaproteobacteria</taxon>
        <taxon>Caulobacterales</taxon>
        <taxon>Caulobacteraceae</taxon>
        <taxon>Phenylobacterium</taxon>
    </lineage>
</organism>
<dbReference type="Gene3D" id="3.30.420.40">
    <property type="match status" value="1"/>
</dbReference>
<comment type="caution">
    <text evidence="5">The sequence shown here is derived from an EMBL/GenBank/DDBJ whole genome shotgun (WGS) entry which is preliminary data.</text>
</comment>